<keyword evidence="3" id="KW-0560">Oxidoreductase</keyword>
<feature type="domain" description="Fe-containing alcohol dehydrogenase-like C-terminal" evidence="10">
    <location>
        <begin position="199"/>
        <end position="386"/>
    </location>
</feature>
<protein>
    <recommendedName>
        <fullName evidence="7">Alcohol dehydrogenase 2</fullName>
    </recommendedName>
    <alternativeName>
        <fullName evidence="8">Alcohol dehydrogenase II</fullName>
    </alternativeName>
</protein>
<evidence type="ECO:0000256" key="6">
    <source>
        <dbReference type="ARBA" id="ARBA00049243"/>
    </source>
</evidence>
<sequence>MIDKYPSLSANWNYPTKVRFGPGRIKELADACRAAGISRPLLVTDPGLKPMHMILDAIGSLEQNGLPSALFADVHPNPIGADVEAGLKVFRNGKHDGVIVFGGGSAMDAGKAIAFMSGQTRPMWDYEDREDWWTRADAKGIAPIVAVPTTAGTGSEVGRAAVITDERDHTKKIIFHPKMQPVEVIADPELTVGLPAHITAATGMDALSHNLEAYCSPFWHPMAQGIALEGMRLVKDWLPTAVKQGSNIEARSYMLAASSMGATAFQKGLGAMHSMSHPCSSLRGTHHGLTNAVVMPYVLVHNKSAIEEKLAAAARYMGLKDQSFNGYVDWVLAIREEIGIPHTLKEIGVDLDAIPEAAPMALEDPSTGGNPLPMTVGDYEKLYRNAIEGRLV</sequence>
<organism evidence="11 12">
    <name type="scientific">Parvibaculum sedimenti</name>
    <dbReference type="NCBI Taxonomy" id="2608632"/>
    <lineage>
        <taxon>Bacteria</taxon>
        <taxon>Pseudomonadati</taxon>
        <taxon>Pseudomonadota</taxon>
        <taxon>Alphaproteobacteria</taxon>
        <taxon>Hyphomicrobiales</taxon>
        <taxon>Parvibaculaceae</taxon>
        <taxon>Parvibaculum</taxon>
    </lineage>
</organism>
<evidence type="ECO:0000256" key="1">
    <source>
        <dbReference type="ARBA" id="ARBA00001962"/>
    </source>
</evidence>
<dbReference type="CDD" id="cd14861">
    <property type="entry name" value="Fe-ADH-like"/>
    <property type="match status" value="1"/>
</dbReference>
<evidence type="ECO:0000256" key="3">
    <source>
        <dbReference type="ARBA" id="ARBA00023002"/>
    </source>
</evidence>
<dbReference type="AlphaFoldDB" id="A0A6N6VK00"/>
<reference evidence="11 12" key="1">
    <citation type="submission" date="2019-09" db="EMBL/GenBank/DDBJ databases">
        <title>Parvibaculum sedimenti sp. nov., isolated from sediment.</title>
        <authorList>
            <person name="Wang Y."/>
        </authorList>
    </citation>
    <scope>NUCLEOTIDE SEQUENCE [LARGE SCALE GENOMIC DNA]</scope>
    <source>
        <strain evidence="11 12">HXT-9</strain>
    </source>
</reference>
<evidence type="ECO:0000256" key="2">
    <source>
        <dbReference type="ARBA" id="ARBA00007358"/>
    </source>
</evidence>
<accession>A0A6N6VK00</accession>
<comment type="catalytic activity">
    <reaction evidence="5">
        <text>a secondary alcohol + NAD(+) = a ketone + NADH + H(+)</text>
        <dbReference type="Rhea" id="RHEA:10740"/>
        <dbReference type="ChEBI" id="CHEBI:15378"/>
        <dbReference type="ChEBI" id="CHEBI:17087"/>
        <dbReference type="ChEBI" id="CHEBI:35681"/>
        <dbReference type="ChEBI" id="CHEBI:57540"/>
        <dbReference type="ChEBI" id="CHEBI:57945"/>
        <dbReference type="EC" id="1.1.1.1"/>
    </reaction>
</comment>
<evidence type="ECO:0000313" key="12">
    <source>
        <dbReference type="Proteomes" id="UP000468901"/>
    </source>
</evidence>
<dbReference type="EMBL" id="WESC01000007">
    <property type="protein sequence ID" value="KAB7740223.1"/>
    <property type="molecule type" value="Genomic_DNA"/>
</dbReference>
<evidence type="ECO:0000256" key="7">
    <source>
        <dbReference type="ARBA" id="ARBA00074848"/>
    </source>
</evidence>
<dbReference type="SUPFAM" id="SSF56796">
    <property type="entry name" value="Dehydroquinate synthase-like"/>
    <property type="match status" value="1"/>
</dbReference>
<evidence type="ECO:0000256" key="4">
    <source>
        <dbReference type="ARBA" id="ARBA00023027"/>
    </source>
</evidence>
<keyword evidence="4" id="KW-0520">NAD</keyword>
<dbReference type="Proteomes" id="UP000468901">
    <property type="component" value="Unassembled WGS sequence"/>
</dbReference>
<dbReference type="InterPro" id="IPR001670">
    <property type="entry name" value="ADH_Fe/GldA"/>
</dbReference>
<dbReference type="GO" id="GO:0004022">
    <property type="term" value="F:alcohol dehydrogenase (NAD+) activity"/>
    <property type="evidence" value="ECO:0007669"/>
    <property type="project" value="UniProtKB-EC"/>
</dbReference>
<dbReference type="PROSITE" id="PS00913">
    <property type="entry name" value="ADH_IRON_1"/>
    <property type="match status" value="1"/>
</dbReference>
<dbReference type="Gene3D" id="1.20.1090.10">
    <property type="entry name" value="Dehydroquinate synthase-like - alpha domain"/>
    <property type="match status" value="1"/>
</dbReference>
<dbReference type="GO" id="GO:0046872">
    <property type="term" value="F:metal ion binding"/>
    <property type="evidence" value="ECO:0007669"/>
    <property type="project" value="InterPro"/>
</dbReference>
<dbReference type="PANTHER" id="PTHR11496">
    <property type="entry name" value="ALCOHOL DEHYDROGENASE"/>
    <property type="match status" value="1"/>
</dbReference>
<dbReference type="RefSeq" id="WP_152216108.1">
    <property type="nucleotide sequence ID" value="NZ_JBAQYD010000269.1"/>
</dbReference>
<dbReference type="FunFam" id="1.20.1090.10:FF:000001">
    <property type="entry name" value="Aldehyde-alcohol dehydrogenase"/>
    <property type="match status" value="1"/>
</dbReference>
<evidence type="ECO:0000259" key="10">
    <source>
        <dbReference type="Pfam" id="PF25137"/>
    </source>
</evidence>
<dbReference type="Pfam" id="PF25137">
    <property type="entry name" value="ADH_Fe_C"/>
    <property type="match status" value="1"/>
</dbReference>
<comment type="caution">
    <text evidence="11">The sequence shown here is derived from an EMBL/GenBank/DDBJ whole genome shotgun (WGS) entry which is preliminary data.</text>
</comment>
<gene>
    <name evidence="11" type="ORF">F2P47_09465</name>
</gene>
<evidence type="ECO:0000256" key="5">
    <source>
        <dbReference type="ARBA" id="ARBA00049164"/>
    </source>
</evidence>
<dbReference type="Gene3D" id="3.40.50.1970">
    <property type="match status" value="1"/>
</dbReference>
<evidence type="ECO:0000313" key="11">
    <source>
        <dbReference type="EMBL" id="KAB7740223.1"/>
    </source>
</evidence>
<evidence type="ECO:0000259" key="9">
    <source>
        <dbReference type="Pfam" id="PF00465"/>
    </source>
</evidence>
<name>A0A6N6VK00_9HYPH</name>
<evidence type="ECO:0000256" key="8">
    <source>
        <dbReference type="ARBA" id="ARBA00076680"/>
    </source>
</evidence>
<comment type="similarity">
    <text evidence="2">Belongs to the iron-containing alcohol dehydrogenase family.</text>
</comment>
<dbReference type="InterPro" id="IPR018211">
    <property type="entry name" value="ADH_Fe_CS"/>
</dbReference>
<dbReference type="FunFam" id="3.40.50.1970:FF:000003">
    <property type="entry name" value="Alcohol dehydrogenase, iron-containing"/>
    <property type="match status" value="1"/>
</dbReference>
<feature type="domain" description="Alcohol dehydrogenase iron-type/glycerol dehydrogenase GldA" evidence="9">
    <location>
        <begin position="15"/>
        <end position="188"/>
    </location>
</feature>
<proteinExistence type="inferred from homology"/>
<dbReference type="InterPro" id="IPR039697">
    <property type="entry name" value="Alcohol_dehydrogenase_Fe"/>
</dbReference>
<dbReference type="Pfam" id="PF00465">
    <property type="entry name" value="Fe-ADH"/>
    <property type="match status" value="1"/>
</dbReference>
<dbReference type="InterPro" id="IPR056798">
    <property type="entry name" value="ADH_Fe_C"/>
</dbReference>
<keyword evidence="12" id="KW-1185">Reference proteome</keyword>
<comment type="catalytic activity">
    <reaction evidence="6">
        <text>a primary alcohol + NAD(+) = an aldehyde + NADH + H(+)</text>
        <dbReference type="Rhea" id="RHEA:10736"/>
        <dbReference type="ChEBI" id="CHEBI:15378"/>
        <dbReference type="ChEBI" id="CHEBI:15734"/>
        <dbReference type="ChEBI" id="CHEBI:17478"/>
        <dbReference type="ChEBI" id="CHEBI:57540"/>
        <dbReference type="ChEBI" id="CHEBI:57945"/>
        <dbReference type="EC" id="1.1.1.1"/>
    </reaction>
</comment>
<comment type="cofactor">
    <cofactor evidence="1">
        <name>Fe cation</name>
        <dbReference type="ChEBI" id="CHEBI:24875"/>
    </cofactor>
</comment>
<dbReference type="PANTHER" id="PTHR11496:SF102">
    <property type="entry name" value="ALCOHOL DEHYDROGENASE 4"/>
    <property type="match status" value="1"/>
</dbReference>